<dbReference type="SUPFAM" id="SSF51197">
    <property type="entry name" value="Clavaminate synthase-like"/>
    <property type="match status" value="1"/>
</dbReference>
<gene>
    <name evidence="8" type="ORF">T190115A13A_10166</name>
</gene>
<evidence type="ECO:0000313" key="8">
    <source>
        <dbReference type="EMBL" id="CAL2106010.1"/>
    </source>
</evidence>
<evidence type="ECO:0000256" key="1">
    <source>
        <dbReference type="ARBA" id="ARBA00001961"/>
    </source>
</evidence>
<evidence type="ECO:0000256" key="2">
    <source>
        <dbReference type="ARBA" id="ARBA00022723"/>
    </source>
</evidence>
<dbReference type="InterPro" id="IPR044862">
    <property type="entry name" value="Pro_4_hyd_alph_FE2OG_OXY"/>
</dbReference>
<dbReference type="PANTHER" id="PTHR41536:SF1">
    <property type="entry name" value="PKHD-TYPE HYDROXYLASE YBIX"/>
    <property type="match status" value="1"/>
</dbReference>
<feature type="domain" description="Fe2OG dioxygenase" evidence="7">
    <location>
        <begin position="92"/>
        <end position="191"/>
    </location>
</feature>
<keyword evidence="3" id="KW-0847">Vitamin C</keyword>
<dbReference type="EC" id="1.14.11.-" evidence="8"/>
<evidence type="ECO:0000259" key="7">
    <source>
        <dbReference type="PROSITE" id="PS51471"/>
    </source>
</evidence>
<reference evidence="8 9" key="1">
    <citation type="submission" date="2024-05" db="EMBL/GenBank/DDBJ databases">
        <authorList>
            <person name="Duchaud E."/>
        </authorList>
    </citation>
    <scope>NUCLEOTIDE SEQUENCE [LARGE SCALE GENOMIC DNA]</scope>
    <source>
        <strain evidence="8">Ena-SAMPLE-TAB-13-05-2024-13:56:06:370-140305</strain>
    </source>
</reference>
<protein>
    <submittedName>
        <fullName evidence="8">PKHD-type hydroxylase</fullName>
        <ecNumber evidence="8">1.14.11.-</ecNumber>
    </submittedName>
</protein>
<dbReference type="Proteomes" id="UP001497602">
    <property type="component" value="Unassembled WGS sequence"/>
</dbReference>
<evidence type="ECO:0000256" key="4">
    <source>
        <dbReference type="ARBA" id="ARBA00022964"/>
    </source>
</evidence>
<dbReference type="SMART" id="SM00702">
    <property type="entry name" value="P4Hc"/>
    <property type="match status" value="1"/>
</dbReference>
<proteinExistence type="predicted"/>
<evidence type="ECO:0000313" key="9">
    <source>
        <dbReference type="Proteomes" id="UP001497602"/>
    </source>
</evidence>
<evidence type="ECO:0000256" key="3">
    <source>
        <dbReference type="ARBA" id="ARBA00022896"/>
    </source>
</evidence>
<keyword evidence="6" id="KW-0408">Iron</keyword>
<keyword evidence="4" id="KW-0223">Dioxygenase</keyword>
<dbReference type="InterPro" id="IPR005123">
    <property type="entry name" value="Oxoglu/Fe-dep_dioxygenase_dom"/>
</dbReference>
<dbReference type="EMBL" id="CAXJRC010000011">
    <property type="protein sequence ID" value="CAL2106010.1"/>
    <property type="molecule type" value="Genomic_DNA"/>
</dbReference>
<dbReference type="RefSeq" id="WP_348737827.1">
    <property type="nucleotide sequence ID" value="NZ_CAXJRC010000011.1"/>
</dbReference>
<dbReference type="GO" id="GO:0016491">
    <property type="term" value="F:oxidoreductase activity"/>
    <property type="evidence" value="ECO:0007669"/>
    <property type="project" value="UniProtKB-KW"/>
</dbReference>
<accession>A0ABP1F6L5</accession>
<dbReference type="PROSITE" id="PS51471">
    <property type="entry name" value="FE2OG_OXY"/>
    <property type="match status" value="1"/>
</dbReference>
<keyword evidence="5 8" id="KW-0560">Oxidoreductase</keyword>
<keyword evidence="2" id="KW-0479">Metal-binding</keyword>
<name>A0ABP1F6L5_9FLAO</name>
<comment type="caution">
    <text evidence="8">The sequence shown here is derived from an EMBL/GenBank/DDBJ whole genome shotgun (WGS) entry which is preliminary data.</text>
</comment>
<comment type="cofactor">
    <cofactor evidence="1">
        <name>L-ascorbate</name>
        <dbReference type="ChEBI" id="CHEBI:38290"/>
    </cofactor>
</comment>
<dbReference type="Gene3D" id="2.60.120.620">
    <property type="entry name" value="q2cbj1_9rhob like domain"/>
    <property type="match status" value="1"/>
</dbReference>
<keyword evidence="9" id="KW-1185">Reference proteome</keyword>
<dbReference type="InterPro" id="IPR023550">
    <property type="entry name" value="PKHD_hydroxylase"/>
</dbReference>
<dbReference type="Pfam" id="PF13640">
    <property type="entry name" value="2OG-FeII_Oxy_3"/>
    <property type="match status" value="1"/>
</dbReference>
<sequence length="195" mass="22571">MSFLIQEKKHNAIGGWHFEPEAFSEEEIEKIHQLADKLDFKKAVLASGSNNNDEYRKSEIKWLTTQMEGVYWLYQKFADISIKANNKLWQFDLTGMLENIQYGIYRSDGGHYDWHMDVGGGSTHKRKISIVLQLSDPEEYEGGELEMFVSKDVQKIPKIKGAVLLFPSYYMHRVTPVTKGERRSIVLWVSGPPLR</sequence>
<organism evidence="8 9">
    <name type="scientific">Tenacibaculum vairaonense</name>
    <dbReference type="NCBI Taxonomy" id="3137860"/>
    <lineage>
        <taxon>Bacteria</taxon>
        <taxon>Pseudomonadati</taxon>
        <taxon>Bacteroidota</taxon>
        <taxon>Flavobacteriia</taxon>
        <taxon>Flavobacteriales</taxon>
        <taxon>Flavobacteriaceae</taxon>
        <taxon>Tenacibaculum</taxon>
    </lineage>
</organism>
<dbReference type="PANTHER" id="PTHR41536">
    <property type="entry name" value="PKHD-TYPE HYDROXYLASE YBIX"/>
    <property type="match status" value="1"/>
</dbReference>
<dbReference type="InterPro" id="IPR006620">
    <property type="entry name" value="Pro_4_hyd_alph"/>
</dbReference>
<evidence type="ECO:0000256" key="5">
    <source>
        <dbReference type="ARBA" id="ARBA00023002"/>
    </source>
</evidence>
<evidence type="ECO:0000256" key="6">
    <source>
        <dbReference type="ARBA" id="ARBA00023004"/>
    </source>
</evidence>